<protein>
    <recommendedName>
        <fullName evidence="2">UPF0509 protein YciZ</fullName>
    </recommendedName>
</protein>
<evidence type="ECO:0000256" key="3">
    <source>
        <dbReference type="SAM" id="Phobius"/>
    </source>
</evidence>
<organism evidence="4 5">
    <name type="scientific">Cedecea davisae DSM 4568</name>
    <dbReference type="NCBI Taxonomy" id="566551"/>
    <lineage>
        <taxon>Bacteria</taxon>
        <taxon>Pseudomonadati</taxon>
        <taxon>Pseudomonadota</taxon>
        <taxon>Gammaproteobacteria</taxon>
        <taxon>Enterobacterales</taxon>
        <taxon>Enterobacteriaceae</taxon>
        <taxon>Cedecea</taxon>
    </lineage>
</organism>
<evidence type="ECO:0000313" key="4">
    <source>
        <dbReference type="EMBL" id="EPF16626.1"/>
    </source>
</evidence>
<dbReference type="HOGENOM" id="CLU_2300736_0_0_6"/>
<dbReference type="AlphaFoldDB" id="S3IVN3"/>
<comment type="caution">
    <text evidence="4">The sequence shown here is derived from an EMBL/GenBank/DDBJ whole genome shotgun (WGS) entry which is preliminary data.</text>
</comment>
<keyword evidence="3" id="KW-0812">Transmembrane</keyword>
<dbReference type="InterPro" id="IPR020887">
    <property type="entry name" value="UPF0509"/>
</dbReference>
<dbReference type="Proteomes" id="UP000014585">
    <property type="component" value="Unassembled WGS sequence"/>
</dbReference>
<evidence type="ECO:0000313" key="5">
    <source>
        <dbReference type="Proteomes" id="UP000014585"/>
    </source>
</evidence>
<dbReference type="Pfam" id="PF23675">
    <property type="entry name" value="YciZ"/>
    <property type="match status" value="1"/>
</dbReference>
<evidence type="ECO:0000256" key="2">
    <source>
        <dbReference type="ARBA" id="ARBA00014890"/>
    </source>
</evidence>
<evidence type="ECO:0000256" key="1">
    <source>
        <dbReference type="ARBA" id="ARBA00008701"/>
    </source>
</evidence>
<gene>
    <name evidence="4" type="ORF">HMPREF0201_02372</name>
</gene>
<comment type="similarity">
    <text evidence="1">Belongs to the UPF0509 family.</text>
</comment>
<proteinExistence type="inferred from homology"/>
<sequence>MLCDNLLKDKAKNWPCALLFGGLFLHYGFMIRSPTQTGFTMPTLDPQQLAKRIDTVLDILVAKDYASAINNLEILKAELLSLDNDGNKTNGEQKKSPWEI</sequence>
<keyword evidence="3" id="KW-1133">Transmembrane helix</keyword>
<dbReference type="NCBIfam" id="NF010179">
    <property type="entry name" value="PRK13658.1"/>
    <property type="match status" value="1"/>
</dbReference>
<name>S3IVN3_9ENTR</name>
<reference evidence="4 5" key="1">
    <citation type="submission" date="2013-04" db="EMBL/GenBank/DDBJ databases">
        <authorList>
            <person name="Weinstock G."/>
            <person name="Sodergren E."/>
            <person name="Lobos E.A."/>
            <person name="Fulton L."/>
            <person name="Fulton R."/>
            <person name="Courtney L."/>
            <person name="Fronick C."/>
            <person name="O'Laughlin M."/>
            <person name="Godfrey J."/>
            <person name="Wilson R.M."/>
            <person name="Miner T."/>
            <person name="Farmer C."/>
            <person name="Delehaunty K."/>
            <person name="Cordes M."/>
            <person name="Minx P."/>
            <person name="Tomlinson C."/>
            <person name="Chen J."/>
            <person name="Wollam A."/>
            <person name="Pepin K.H."/>
            <person name="Palsikar V.B."/>
            <person name="Zhang X."/>
            <person name="Suruliraj S."/>
            <person name="Perna N.T."/>
            <person name="Plunkett G."/>
            <person name="Warren W."/>
            <person name="Mitreva M."/>
            <person name="Mardis E.R."/>
            <person name="Wilson R.K."/>
        </authorList>
    </citation>
    <scope>NUCLEOTIDE SEQUENCE [LARGE SCALE GENOMIC DNA]</scope>
    <source>
        <strain evidence="4 5">DSM 4568</strain>
    </source>
</reference>
<keyword evidence="3" id="KW-0472">Membrane</keyword>
<feature type="transmembrane region" description="Helical" evidence="3">
    <location>
        <begin position="12"/>
        <end position="31"/>
    </location>
</feature>
<accession>S3IVN3</accession>
<dbReference type="EMBL" id="ATDT01000021">
    <property type="protein sequence ID" value="EPF16626.1"/>
    <property type="molecule type" value="Genomic_DNA"/>
</dbReference>
<dbReference type="PATRIC" id="fig|566551.4.peg.2179"/>